<sequence>MLHACTVVLKCSNRGIAMN</sequence>
<accession>A0A0A8Y2Y9</accession>
<name>A0A0A8Y2Y9_ARUDO</name>
<evidence type="ECO:0000313" key="1">
    <source>
        <dbReference type="EMBL" id="JAD18107.1"/>
    </source>
</evidence>
<protein>
    <submittedName>
        <fullName evidence="1">Uncharacterized protein</fullName>
    </submittedName>
</protein>
<organism evidence="1">
    <name type="scientific">Arundo donax</name>
    <name type="common">Giant reed</name>
    <name type="synonym">Donax arundinaceus</name>
    <dbReference type="NCBI Taxonomy" id="35708"/>
    <lineage>
        <taxon>Eukaryota</taxon>
        <taxon>Viridiplantae</taxon>
        <taxon>Streptophyta</taxon>
        <taxon>Embryophyta</taxon>
        <taxon>Tracheophyta</taxon>
        <taxon>Spermatophyta</taxon>
        <taxon>Magnoliopsida</taxon>
        <taxon>Liliopsida</taxon>
        <taxon>Poales</taxon>
        <taxon>Poaceae</taxon>
        <taxon>PACMAD clade</taxon>
        <taxon>Arundinoideae</taxon>
        <taxon>Arundineae</taxon>
        <taxon>Arundo</taxon>
    </lineage>
</organism>
<dbReference type="EMBL" id="GBRH01279788">
    <property type="protein sequence ID" value="JAD18107.1"/>
    <property type="molecule type" value="Transcribed_RNA"/>
</dbReference>
<proteinExistence type="predicted"/>
<reference evidence="1" key="1">
    <citation type="submission" date="2014-09" db="EMBL/GenBank/DDBJ databases">
        <authorList>
            <person name="Magalhaes I.L.F."/>
            <person name="Oliveira U."/>
            <person name="Santos F.R."/>
            <person name="Vidigal T.H.D.A."/>
            <person name="Brescovit A.D."/>
            <person name="Santos A.J."/>
        </authorList>
    </citation>
    <scope>NUCLEOTIDE SEQUENCE</scope>
    <source>
        <tissue evidence="1">Shoot tissue taken approximately 20 cm above the soil surface</tissue>
    </source>
</reference>
<dbReference type="AlphaFoldDB" id="A0A0A8Y2Y9"/>
<reference evidence="1" key="2">
    <citation type="journal article" date="2015" name="Data Brief">
        <title>Shoot transcriptome of the giant reed, Arundo donax.</title>
        <authorList>
            <person name="Barrero R.A."/>
            <person name="Guerrero F.D."/>
            <person name="Moolhuijzen P."/>
            <person name="Goolsby J.A."/>
            <person name="Tidwell J."/>
            <person name="Bellgard S.E."/>
            <person name="Bellgard M.I."/>
        </authorList>
    </citation>
    <scope>NUCLEOTIDE SEQUENCE</scope>
    <source>
        <tissue evidence="1">Shoot tissue taken approximately 20 cm above the soil surface</tissue>
    </source>
</reference>